<dbReference type="PANTHER" id="PTHR43658">
    <property type="entry name" value="SHORT-CHAIN DEHYDROGENASE/REDUCTASE"/>
    <property type="match status" value="1"/>
</dbReference>
<dbReference type="PRINTS" id="PR00080">
    <property type="entry name" value="SDRFAMILY"/>
</dbReference>
<gene>
    <name evidence="4" type="primary">fabG_24</name>
    <name evidence="4" type="ORF">NCTC10485_03234</name>
</gene>
<evidence type="ECO:0000256" key="3">
    <source>
        <dbReference type="RuleBase" id="RU000363"/>
    </source>
</evidence>
<dbReference type="PRINTS" id="PR00081">
    <property type="entry name" value="GDHRDH"/>
</dbReference>
<dbReference type="OrthoDB" id="9795647at2"/>
<dbReference type="InterPro" id="IPR002347">
    <property type="entry name" value="SDR_fam"/>
</dbReference>
<evidence type="ECO:0000256" key="1">
    <source>
        <dbReference type="ARBA" id="ARBA00006484"/>
    </source>
</evidence>
<accession>A0A448I928</accession>
<dbReference type="Pfam" id="PF00106">
    <property type="entry name" value="adh_short"/>
    <property type="match status" value="1"/>
</dbReference>
<dbReference type="SUPFAM" id="SSF51735">
    <property type="entry name" value="NAD(P)-binding Rossmann-fold domains"/>
    <property type="match status" value="1"/>
</dbReference>
<sequence>MEINGKKAIVVGGASGMGRASAELLKAKGADVAILDREGSDGKDVAEQLGGKFYAVDVTDFEGTEAALAQAVGDLGGLHVIVTTAGGGVGERTLGKKGVHSLDTFRKTIDLNLIATFNISRLAAEHMAKNEPEDEERGVIINTASIAAFEGQIGQVAYTAAKAGIAGMCLTMARDLGSVGVRVLAIAPSLFATGLTKGIPDEFATALTKDAAFPKRLGRPEEYGKLVTAIVENPMLNGQCLRLDAGQRFAPK</sequence>
<organism evidence="4 5">
    <name type="scientific">Mycolicibacterium chitae</name>
    <name type="common">Mycobacterium chitae</name>
    <dbReference type="NCBI Taxonomy" id="1792"/>
    <lineage>
        <taxon>Bacteria</taxon>
        <taxon>Bacillati</taxon>
        <taxon>Actinomycetota</taxon>
        <taxon>Actinomycetes</taxon>
        <taxon>Mycobacteriales</taxon>
        <taxon>Mycobacteriaceae</taxon>
        <taxon>Mycolicibacterium</taxon>
    </lineage>
</organism>
<dbReference type="Proteomes" id="UP000282551">
    <property type="component" value="Chromosome"/>
</dbReference>
<evidence type="ECO:0000313" key="5">
    <source>
        <dbReference type="Proteomes" id="UP000282551"/>
    </source>
</evidence>
<dbReference type="EC" id="1.1.1.100" evidence="4"/>
<protein>
    <submittedName>
        <fullName evidence="4">3-hydroxyacyl-CoA dehydrogenase</fullName>
        <ecNumber evidence="4">1.1.1.100</ecNumber>
    </submittedName>
</protein>
<proteinExistence type="inferred from homology"/>
<keyword evidence="2 4" id="KW-0560">Oxidoreductase</keyword>
<dbReference type="InterPro" id="IPR020904">
    <property type="entry name" value="Sc_DH/Rdtase_CS"/>
</dbReference>
<dbReference type="InterPro" id="IPR036291">
    <property type="entry name" value="NAD(P)-bd_dom_sf"/>
</dbReference>
<dbReference type="Gene3D" id="3.40.50.720">
    <property type="entry name" value="NAD(P)-binding Rossmann-like Domain"/>
    <property type="match status" value="1"/>
</dbReference>
<evidence type="ECO:0000313" key="4">
    <source>
        <dbReference type="EMBL" id="VEG48932.1"/>
    </source>
</evidence>
<name>A0A448I928_MYCCI</name>
<keyword evidence="5" id="KW-1185">Reference proteome</keyword>
<dbReference type="EMBL" id="LR134355">
    <property type="protein sequence ID" value="VEG48932.1"/>
    <property type="molecule type" value="Genomic_DNA"/>
</dbReference>
<dbReference type="PROSITE" id="PS00061">
    <property type="entry name" value="ADH_SHORT"/>
    <property type="match status" value="1"/>
</dbReference>
<dbReference type="AlphaFoldDB" id="A0A448I928"/>
<reference evidence="4 5" key="1">
    <citation type="submission" date="2018-12" db="EMBL/GenBank/DDBJ databases">
        <authorList>
            <consortium name="Pathogen Informatics"/>
        </authorList>
    </citation>
    <scope>NUCLEOTIDE SEQUENCE [LARGE SCALE GENOMIC DNA]</scope>
    <source>
        <strain evidence="4 5">NCTC10485</strain>
    </source>
</reference>
<comment type="similarity">
    <text evidence="1 3">Belongs to the short-chain dehydrogenases/reductases (SDR) family.</text>
</comment>
<dbReference type="GO" id="GO:0004316">
    <property type="term" value="F:3-oxoacyl-[acyl-carrier-protein] reductase (NADPH) activity"/>
    <property type="evidence" value="ECO:0007669"/>
    <property type="project" value="UniProtKB-EC"/>
</dbReference>
<dbReference type="PANTHER" id="PTHR43658:SF8">
    <property type="entry name" value="17-BETA-HYDROXYSTEROID DEHYDROGENASE 14-RELATED"/>
    <property type="match status" value="1"/>
</dbReference>
<evidence type="ECO:0000256" key="2">
    <source>
        <dbReference type="ARBA" id="ARBA00023002"/>
    </source>
</evidence>
<dbReference type="RefSeq" id="WP_126334661.1">
    <property type="nucleotide sequence ID" value="NZ_AP022604.1"/>
</dbReference>